<name>A0A9Q0LGL2_ANAIG</name>
<dbReference type="GO" id="GO:0007034">
    <property type="term" value="P:vacuolar transport"/>
    <property type="evidence" value="ECO:0007669"/>
    <property type="project" value="InterPro"/>
</dbReference>
<accession>A0A9Q0LGL2</accession>
<dbReference type="PANTHER" id="PTHR10476">
    <property type="entry name" value="CHARGED MULTIVESICULAR BODY PROTEIN"/>
    <property type="match status" value="1"/>
</dbReference>
<comment type="caution">
    <text evidence="2">The sequence shown here is derived from an EMBL/GenBank/DDBJ whole genome shotgun (WGS) entry which is preliminary data.</text>
</comment>
<dbReference type="EMBL" id="JAPDFW010000083">
    <property type="protein sequence ID" value="KAJ5072019.1"/>
    <property type="molecule type" value="Genomic_DNA"/>
</dbReference>
<dbReference type="Proteomes" id="UP001149090">
    <property type="component" value="Unassembled WGS sequence"/>
</dbReference>
<evidence type="ECO:0000256" key="1">
    <source>
        <dbReference type="SAM" id="MobiDB-lite"/>
    </source>
</evidence>
<reference evidence="2" key="1">
    <citation type="submission" date="2022-10" db="EMBL/GenBank/DDBJ databases">
        <title>Novel sulphate-reducing endosymbionts in the free-living metamonad Anaeramoeba.</title>
        <authorList>
            <person name="Jerlstrom-Hultqvist J."/>
            <person name="Cepicka I."/>
            <person name="Gallot-Lavallee L."/>
            <person name="Salas-Leiva D."/>
            <person name="Curtis B.A."/>
            <person name="Zahonova K."/>
            <person name="Pipaliya S."/>
            <person name="Dacks J."/>
            <person name="Roger A.J."/>
        </authorList>
    </citation>
    <scope>NUCLEOTIDE SEQUENCE</scope>
    <source>
        <strain evidence="2">BMAN</strain>
    </source>
</reference>
<protein>
    <submittedName>
        <fullName evidence="2">Charged multivesicular body protein 1b</fullName>
    </submittedName>
</protein>
<feature type="compositionally biased region" description="Basic and acidic residues" evidence="1">
    <location>
        <begin position="180"/>
        <end position="192"/>
    </location>
</feature>
<organism evidence="2 3">
    <name type="scientific">Anaeramoeba ignava</name>
    <name type="common">Anaerobic marine amoeba</name>
    <dbReference type="NCBI Taxonomy" id="1746090"/>
    <lineage>
        <taxon>Eukaryota</taxon>
        <taxon>Metamonada</taxon>
        <taxon>Anaeramoebidae</taxon>
        <taxon>Anaeramoeba</taxon>
    </lineage>
</organism>
<dbReference type="InterPro" id="IPR005024">
    <property type="entry name" value="Snf7_fam"/>
</dbReference>
<sequence>MSFETLFNLRFTAKRLHKDSIREEKKSEREKKKVLAALKSGNKEKAEILAGNAIRMHKQSIQLLHLSSKIDAIREKIEQQKTMGQINKVLQKSAIAMNKELSKELNPQKLMQLMQKFGEQEEDLEVKSMFIDEMISPNAQPILDSEVQDLIAQATNETSQKLPEVPNLPEFPSLDGLPEIDEKAKNTEKKPVQEANQLK</sequence>
<gene>
    <name evidence="2" type="ORF">M0811_09663</name>
</gene>
<evidence type="ECO:0000313" key="2">
    <source>
        <dbReference type="EMBL" id="KAJ5072019.1"/>
    </source>
</evidence>
<dbReference type="OrthoDB" id="10266568at2759"/>
<feature type="region of interest" description="Disordered" evidence="1">
    <location>
        <begin position="154"/>
        <end position="199"/>
    </location>
</feature>
<dbReference type="Gene3D" id="6.10.140.1230">
    <property type="match status" value="1"/>
</dbReference>
<proteinExistence type="predicted"/>
<dbReference type="AlphaFoldDB" id="A0A9Q0LGL2"/>
<dbReference type="OMA" id="DEMISPN"/>
<dbReference type="Pfam" id="PF03357">
    <property type="entry name" value="Snf7"/>
    <property type="match status" value="1"/>
</dbReference>
<keyword evidence="3" id="KW-1185">Reference proteome</keyword>
<evidence type="ECO:0000313" key="3">
    <source>
        <dbReference type="Proteomes" id="UP001149090"/>
    </source>
</evidence>